<organism evidence="2 3">
    <name type="scientific">Rhododendron griersonianum</name>
    <dbReference type="NCBI Taxonomy" id="479676"/>
    <lineage>
        <taxon>Eukaryota</taxon>
        <taxon>Viridiplantae</taxon>
        <taxon>Streptophyta</taxon>
        <taxon>Embryophyta</taxon>
        <taxon>Tracheophyta</taxon>
        <taxon>Spermatophyta</taxon>
        <taxon>Magnoliopsida</taxon>
        <taxon>eudicotyledons</taxon>
        <taxon>Gunneridae</taxon>
        <taxon>Pentapetalae</taxon>
        <taxon>asterids</taxon>
        <taxon>Ericales</taxon>
        <taxon>Ericaceae</taxon>
        <taxon>Ericoideae</taxon>
        <taxon>Rhodoreae</taxon>
        <taxon>Rhododendron</taxon>
    </lineage>
</organism>
<sequence>MRAWVVPAILVRDWVVVEGFWCSRVVSGCSAAVPQARRAAGGRVPEPEVSARLASMWSTRVSGLSAVVVCQCRCAFGYGCAGILSAFWISSPTRCIMSVVWGWTVVPRDFYYHF</sequence>
<dbReference type="Proteomes" id="UP000823749">
    <property type="component" value="Chromosome 5"/>
</dbReference>
<reference evidence="2" key="1">
    <citation type="submission" date="2020-08" db="EMBL/GenBank/DDBJ databases">
        <title>Plant Genome Project.</title>
        <authorList>
            <person name="Zhang R.-G."/>
        </authorList>
    </citation>
    <scope>NUCLEOTIDE SEQUENCE</scope>
    <source>
        <strain evidence="2">WSP0</strain>
        <tissue evidence="2">Leaf</tissue>
    </source>
</reference>
<evidence type="ECO:0000313" key="3">
    <source>
        <dbReference type="Proteomes" id="UP000823749"/>
    </source>
</evidence>
<evidence type="ECO:0000256" key="1">
    <source>
        <dbReference type="SAM" id="SignalP"/>
    </source>
</evidence>
<dbReference type="AlphaFoldDB" id="A0AAV6K7C1"/>
<evidence type="ECO:0008006" key="4">
    <source>
        <dbReference type="Google" id="ProtNLM"/>
    </source>
</evidence>
<name>A0AAV6K7C1_9ERIC</name>
<gene>
    <name evidence="2" type="ORF">RHGRI_013765</name>
</gene>
<protein>
    <recommendedName>
        <fullName evidence="4">Secreted protein</fullName>
    </recommendedName>
</protein>
<evidence type="ECO:0000313" key="2">
    <source>
        <dbReference type="EMBL" id="KAG5548172.1"/>
    </source>
</evidence>
<keyword evidence="1" id="KW-0732">Signal</keyword>
<proteinExistence type="predicted"/>
<comment type="caution">
    <text evidence="2">The sequence shown here is derived from an EMBL/GenBank/DDBJ whole genome shotgun (WGS) entry which is preliminary data.</text>
</comment>
<keyword evidence="3" id="KW-1185">Reference proteome</keyword>
<feature type="signal peptide" evidence="1">
    <location>
        <begin position="1"/>
        <end position="19"/>
    </location>
</feature>
<dbReference type="EMBL" id="JACTNZ010000005">
    <property type="protein sequence ID" value="KAG5548172.1"/>
    <property type="molecule type" value="Genomic_DNA"/>
</dbReference>
<accession>A0AAV6K7C1</accession>
<feature type="chain" id="PRO_5043338756" description="Secreted protein" evidence="1">
    <location>
        <begin position="20"/>
        <end position="114"/>
    </location>
</feature>